<evidence type="ECO:0000259" key="1">
    <source>
        <dbReference type="PROSITE" id="PS51186"/>
    </source>
</evidence>
<dbReference type="AlphaFoldDB" id="A0A2J6QZ26"/>
<dbReference type="Pfam" id="PF00583">
    <property type="entry name" value="Acetyltransf_1"/>
    <property type="match status" value="1"/>
</dbReference>
<dbReference type="CDD" id="cd04301">
    <property type="entry name" value="NAT_SF"/>
    <property type="match status" value="1"/>
</dbReference>
<dbReference type="InterPro" id="IPR016181">
    <property type="entry name" value="Acyl_CoA_acyltransferase"/>
</dbReference>
<evidence type="ECO:0000313" key="2">
    <source>
        <dbReference type="EMBL" id="PMD31510.1"/>
    </source>
</evidence>
<sequence>MSPTTLPAGNLRLGTICDVPRLAQVATAGFFYSPAFAWERKYHAQYPEDTIKSYEKHLSYAIRDPEWILAVVEDAYQPDENTKTGATIVTKSEENPVAGETVIVGFAVWQLPPGAKSIGKFVDEEDLASDNKPVFDGGLNRDRDVSLDVPVGAADAAAKEKHLPGRILIRLLTIHPAYWRRGYGKALINWGLALAKEDGLKTGVGANTRAVGLYVSMGFVEVGRIAVPDNEEPPNVVEGVYLAHD</sequence>
<dbReference type="InterPro" id="IPR052523">
    <property type="entry name" value="Trichothecene_AcTrans"/>
</dbReference>
<dbReference type="Proteomes" id="UP000235786">
    <property type="component" value="Unassembled WGS sequence"/>
</dbReference>
<proteinExistence type="predicted"/>
<protein>
    <recommendedName>
        <fullName evidence="1">N-acetyltransferase domain-containing protein</fullName>
    </recommendedName>
</protein>
<feature type="domain" description="N-acetyltransferase" evidence="1">
    <location>
        <begin position="106"/>
        <end position="245"/>
    </location>
</feature>
<gene>
    <name evidence="2" type="ORF">L207DRAFT_640786</name>
</gene>
<dbReference type="InterPro" id="IPR000182">
    <property type="entry name" value="GNAT_dom"/>
</dbReference>
<keyword evidence="3" id="KW-1185">Reference proteome</keyword>
<dbReference type="PROSITE" id="PS51186">
    <property type="entry name" value="GNAT"/>
    <property type="match status" value="1"/>
</dbReference>
<dbReference type="Gene3D" id="3.40.630.30">
    <property type="match status" value="1"/>
</dbReference>
<dbReference type="OrthoDB" id="4738875at2759"/>
<dbReference type="GO" id="GO:0016747">
    <property type="term" value="F:acyltransferase activity, transferring groups other than amino-acyl groups"/>
    <property type="evidence" value="ECO:0007669"/>
    <property type="project" value="InterPro"/>
</dbReference>
<evidence type="ECO:0000313" key="3">
    <source>
        <dbReference type="Proteomes" id="UP000235786"/>
    </source>
</evidence>
<dbReference type="EMBL" id="KZ613962">
    <property type="protein sequence ID" value="PMD31510.1"/>
    <property type="molecule type" value="Genomic_DNA"/>
</dbReference>
<dbReference type="PANTHER" id="PTHR42791:SF16">
    <property type="entry name" value="N-ACETYLTRANSFERASE DOMAIN-CONTAINING PROTEIN"/>
    <property type="match status" value="1"/>
</dbReference>
<dbReference type="STRING" id="1149755.A0A2J6QZ26"/>
<dbReference type="PANTHER" id="PTHR42791">
    <property type="entry name" value="GNAT FAMILY ACETYLTRANSFERASE"/>
    <property type="match status" value="1"/>
</dbReference>
<reference evidence="2 3" key="1">
    <citation type="submission" date="2016-04" db="EMBL/GenBank/DDBJ databases">
        <title>A degradative enzymes factory behind the ericoid mycorrhizal symbiosis.</title>
        <authorList>
            <consortium name="DOE Joint Genome Institute"/>
            <person name="Martino E."/>
            <person name="Morin E."/>
            <person name="Grelet G."/>
            <person name="Kuo A."/>
            <person name="Kohler A."/>
            <person name="Daghino S."/>
            <person name="Barry K."/>
            <person name="Choi C."/>
            <person name="Cichocki N."/>
            <person name="Clum A."/>
            <person name="Copeland A."/>
            <person name="Hainaut M."/>
            <person name="Haridas S."/>
            <person name="Labutti K."/>
            <person name="Lindquist E."/>
            <person name="Lipzen A."/>
            <person name="Khouja H.-R."/>
            <person name="Murat C."/>
            <person name="Ohm R."/>
            <person name="Olson A."/>
            <person name="Spatafora J."/>
            <person name="Veneault-Fourrey C."/>
            <person name="Henrissat B."/>
            <person name="Grigoriev I."/>
            <person name="Martin F."/>
            <person name="Perotto S."/>
        </authorList>
    </citation>
    <scope>NUCLEOTIDE SEQUENCE [LARGE SCALE GENOMIC DNA]</scope>
    <source>
        <strain evidence="2 3">F</strain>
    </source>
</reference>
<name>A0A2J6QZ26_HYAVF</name>
<accession>A0A2J6QZ26</accession>
<organism evidence="2 3">
    <name type="scientific">Hyaloscypha variabilis (strain UAMH 11265 / GT02V1 / F)</name>
    <name type="common">Meliniomyces variabilis</name>
    <dbReference type="NCBI Taxonomy" id="1149755"/>
    <lineage>
        <taxon>Eukaryota</taxon>
        <taxon>Fungi</taxon>
        <taxon>Dikarya</taxon>
        <taxon>Ascomycota</taxon>
        <taxon>Pezizomycotina</taxon>
        <taxon>Leotiomycetes</taxon>
        <taxon>Helotiales</taxon>
        <taxon>Hyaloscyphaceae</taxon>
        <taxon>Hyaloscypha</taxon>
        <taxon>Hyaloscypha variabilis</taxon>
    </lineage>
</organism>
<dbReference type="SUPFAM" id="SSF55729">
    <property type="entry name" value="Acyl-CoA N-acyltransferases (Nat)"/>
    <property type="match status" value="1"/>
</dbReference>